<dbReference type="KEGG" id="cgy:CGLY_14480"/>
<evidence type="ECO:0000313" key="2">
    <source>
        <dbReference type="Proteomes" id="UP000023703"/>
    </source>
</evidence>
<dbReference type="SUPFAM" id="SSF159501">
    <property type="entry name" value="EreA/ChaN-like"/>
    <property type="match status" value="1"/>
</dbReference>
<dbReference type="eggNOG" id="COG2312">
    <property type="taxonomic scope" value="Bacteria"/>
</dbReference>
<name>X5DXN6_9CORY</name>
<gene>
    <name evidence="1" type="ORF">CGLY_14480</name>
</gene>
<dbReference type="EMBL" id="CP006842">
    <property type="protein sequence ID" value="AHW65332.1"/>
    <property type="molecule type" value="Genomic_DNA"/>
</dbReference>
<dbReference type="PANTHER" id="PTHR31299">
    <property type="entry name" value="ESTERASE, PUTATIVE (AFU_ORTHOLOGUE AFUA_1G05850)-RELATED"/>
    <property type="match status" value="1"/>
</dbReference>
<dbReference type="HOGENOM" id="CLU_968791_0_0_11"/>
<sequence>MTDGSLLPVLDPASIPALETLVADARVVGWAEGLHNCAEYLSARNAVIIHGVRSGWFQLIAAETNVDAAQSVDRYLAGHGPDDPPDDVVTAMWSWFRTPLAHNAALLRWLRGHNAGVPSSRRVTFGGLDVFGDGDSGGAHRDLAVRDRAQFDNLRQLAACHPGERILLFEQTEHLDPTLDGSLGAHLAREELGTYRVAGALWTPGDPRARYPLGAYRPLAEAAVRAGTSSTPVVDGITLFPGACAGPFDLLLMSDVLHDAPTQAPLGHTRKCCTRAHSHMREDPRFP</sequence>
<protein>
    <submittedName>
        <fullName evidence="1">Uncharacterized protein</fullName>
    </submittedName>
</protein>
<dbReference type="InterPro" id="IPR007815">
    <property type="entry name" value="Emycin_Estase"/>
</dbReference>
<dbReference type="RefSeq" id="WP_038550344.1">
    <property type="nucleotide sequence ID" value="NZ_CP006842.1"/>
</dbReference>
<dbReference type="OrthoDB" id="4329964at2"/>
<evidence type="ECO:0000313" key="1">
    <source>
        <dbReference type="EMBL" id="AHW65332.1"/>
    </source>
</evidence>
<dbReference type="Gene3D" id="3.30.1870.10">
    <property type="entry name" value="EreA-like, domain 2"/>
    <property type="match status" value="1"/>
</dbReference>
<dbReference type="AlphaFoldDB" id="X5DXN6"/>
<dbReference type="GO" id="GO:0046677">
    <property type="term" value="P:response to antibiotic"/>
    <property type="evidence" value="ECO:0007669"/>
    <property type="project" value="InterPro"/>
</dbReference>
<accession>X5DXN6</accession>
<dbReference type="Proteomes" id="UP000023703">
    <property type="component" value="Chromosome"/>
</dbReference>
<dbReference type="InterPro" id="IPR052036">
    <property type="entry name" value="Hydrolase/PRTase-associated"/>
</dbReference>
<dbReference type="PANTHER" id="PTHR31299:SF0">
    <property type="entry name" value="ESTERASE, PUTATIVE (AFU_ORTHOLOGUE AFUA_1G05850)-RELATED"/>
    <property type="match status" value="1"/>
</dbReference>
<dbReference type="STRING" id="1404245.CGLY_14480"/>
<organism evidence="1 2">
    <name type="scientific">Corynebacterium glyciniphilum AJ 3170</name>
    <dbReference type="NCBI Taxonomy" id="1404245"/>
    <lineage>
        <taxon>Bacteria</taxon>
        <taxon>Bacillati</taxon>
        <taxon>Actinomycetota</taxon>
        <taxon>Actinomycetes</taxon>
        <taxon>Mycobacteriales</taxon>
        <taxon>Corynebacteriaceae</taxon>
        <taxon>Corynebacterium</taxon>
    </lineage>
</organism>
<dbReference type="Pfam" id="PF05139">
    <property type="entry name" value="Erythro_esteras"/>
    <property type="match status" value="1"/>
</dbReference>
<reference evidence="1 2" key="1">
    <citation type="journal article" date="2015" name="Int. J. Syst. Evol. Microbiol.">
        <title>Revisiting Corynebacterium glyciniphilum (ex Kubota et al., 1972) sp. nov., nom. rev., isolated from putrefied banana.</title>
        <authorList>
            <person name="Al-Dilaimi A."/>
            <person name="Bednarz H."/>
            <person name="Lomker A."/>
            <person name="Niehaus K."/>
            <person name="Kalinowski J."/>
            <person name="Ruckert C."/>
        </authorList>
    </citation>
    <scope>NUCLEOTIDE SEQUENCE [LARGE SCALE GENOMIC DNA]</scope>
    <source>
        <strain evidence="1">AJ 3170</strain>
    </source>
</reference>
<proteinExistence type="predicted"/>
<keyword evidence="2" id="KW-1185">Reference proteome</keyword>